<evidence type="ECO:0000256" key="5">
    <source>
        <dbReference type="ARBA" id="ARBA00023136"/>
    </source>
</evidence>
<dbReference type="PROSITE" id="PS51257">
    <property type="entry name" value="PROKAR_LIPOPROTEIN"/>
    <property type="match status" value="1"/>
</dbReference>
<evidence type="ECO:0000313" key="9">
    <source>
        <dbReference type="EMBL" id="MBT1703073.1"/>
    </source>
</evidence>
<feature type="domain" description="ABC3 transporter permease C-terminal" evidence="7">
    <location>
        <begin position="295"/>
        <end position="411"/>
    </location>
</feature>
<evidence type="ECO:0000256" key="2">
    <source>
        <dbReference type="ARBA" id="ARBA00022475"/>
    </source>
</evidence>
<evidence type="ECO:0000256" key="6">
    <source>
        <dbReference type="SAM" id="Phobius"/>
    </source>
</evidence>
<sequence length="797" mass="89859">MFKNYLLIAVRNLSKNLGYTSINVIGLAIGLASCLLVTLYIRFELSYENFHNNKDKIYRYIPRGERDGLVRMQTFAPAGFGPLVKENFREVESFTRFSTMDERPLLKHNENVIDAKSLVLADPEFFKIFSFKLIEGKAESALSRPFTIVISKSIAEKHFAGSALGKIIRYDNAYDLEVTGVFEDVPANSHLKFSYVVPFESVAKIVEDRYKIPAHQFLSSLDAWNYSTYFYIPNAKDISDLAKRIDKKFTEARKEEFDAEALGDWLQPLNEIHFTKGIRGDSANGDMNTIFIFSAIAIMILLIACFNFMNLSTARAIKRSKEVGLRKVMGAIRYQLIKQFLGETLVLVLISMVLCIILLEFLVPLFNSLIGQQLNVVYFGKNSILWVIVAAGTLTGLIAGSYPAFYLSSFTPAKVLKGQTGVAGNAGLRKVLTVMQFGVATFLLIGTLVVSLQMRFIQNTNLGFNKENIIYMNPPAALWPKVDVFKETLISHNNIKSVSVSNGTPGMENSTWRYDFPGTNIPERPMNTLIIDYDYLNTYGLELIEGRNLSKEFATDSLEAYLVNEAAVRDLMIEKPIGHPIRAKDGHPVGRIVGVVKDFHYRSLHRAIEPLVLRIDPGNTWCISVRMGTGNLSDNLKTVERVWRQFQPDYPFTYEFLDETIERQYRADQNTGILLTSFTILAILIACLGLLGLTSFMTEQRKKEIGIRKVLGASVSNIVVLLSRDFSKLVLIGFLVVIPLAWYAVQKWLENFTYKTEINPLIYLIAGMIIGIIAWLSIAYQSIKAATVNPTETLRNE</sequence>
<dbReference type="InterPro" id="IPR025857">
    <property type="entry name" value="MacB_PCD"/>
</dbReference>
<dbReference type="PANTHER" id="PTHR30572:SF18">
    <property type="entry name" value="ABC-TYPE MACROLIDE FAMILY EXPORT SYSTEM PERMEASE COMPONENT 2"/>
    <property type="match status" value="1"/>
</dbReference>
<dbReference type="EMBL" id="JAHESD010000011">
    <property type="protein sequence ID" value="MBT1703073.1"/>
    <property type="molecule type" value="Genomic_DNA"/>
</dbReference>
<keyword evidence="10" id="KW-1185">Reference proteome</keyword>
<feature type="transmembrane region" description="Helical" evidence="6">
    <location>
        <begin position="383"/>
        <end position="410"/>
    </location>
</feature>
<dbReference type="Proteomes" id="UP000772618">
    <property type="component" value="Unassembled WGS sequence"/>
</dbReference>
<feature type="transmembrane region" description="Helical" evidence="6">
    <location>
        <begin position="21"/>
        <end position="43"/>
    </location>
</feature>
<keyword evidence="2" id="KW-1003">Cell membrane</keyword>
<protein>
    <submittedName>
        <fullName evidence="9">ABC transporter permease</fullName>
    </submittedName>
</protein>
<feature type="transmembrane region" description="Helical" evidence="6">
    <location>
        <begin position="673"/>
        <end position="693"/>
    </location>
</feature>
<evidence type="ECO:0000313" key="10">
    <source>
        <dbReference type="Proteomes" id="UP000772618"/>
    </source>
</evidence>
<name>A0ABS5VPX9_9BACT</name>
<dbReference type="Pfam" id="PF02687">
    <property type="entry name" value="FtsX"/>
    <property type="match status" value="2"/>
</dbReference>
<evidence type="ECO:0000256" key="4">
    <source>
        <dbReference type="ARBA" id="ARBA00022989"/>
    </source>
</evidence>
<feature type="transmembrane region" description="Helical" evidence="6">
    <location>
        <begin position="290"/>
        <end position="311"/>
    </location>
</feature>
<evidence type="ECO:0000256" key="3">
    <source>
        <dbReference type="ARBA" id="ARBA00022692"/>
    </source>
</evidence>
<dbReference type="PANTHER" id="PTHR30572">
    <property type="entry name" value="MEMBRANE COMPONENT OF TRANSPORTER-RELATED"/>
    <property type="match status" value="1"/>
</dbReference>
<feature type="transmembrane region" description="Helical" evidence="6">
    <location>
        <begin position="431"/>
        <end position="452"/>
    </location>
</feature>
<feature type="domain" description="MacB-like periplasmic core" evidence="8">
    <location>
        <begin position="20"/>
        <end position="246"/>
    </location>
</feature>
<evidence type="ECO:0000259" key="8">
    <source>
        <dbReference type="Pfam" id="PF12704"/>
    </source>
</evidence>
<feature type="transmembrane region" description="Helical" evidence="6">
    <location>
        <begin position="340"/>
        <end position="363"/>
    </location>
</feature>
<evidence type="ECO:0000259" key="7">
    <source>
        <dbReference type="Pfam" id="PF02687"/>
    </source>
</evidence>
<proteinExistence type="predicted"/>
<feature type="transmembrane region" description="Helical" evidence="6">
    <location>
        <begin position="729"/>
        <end position="749"/>
    </location>
</feature>
<organism evidence="9 10">
    <name type="scientific">Chryseosolibacter indicus</name>
    <dbReference type="NCBI Taxonomy" id="2782351"/>
    <lineage>
        <taxon>Bacteria</taxon>
        <taxon>Pseudomonadati</taxon>
        <taxon>Bacteroidota</taxon>
        <taxon>Cytophagia</taxon>
        <taxon>Cytophagales</taxon>
        <taxon>Chryseotaleaceae</taxon>
        <taxon>Chryseosolibacter</taxon>
    </lineage>
</organism>
<comment type="subcellular location">
    <subcellularLocation>
        <location evidence="1">Cell membrane</location>
        <topology evidence="1">Multi-pass membrane protein</topology>
    </subcellularLocation>
</comment>
<feature type="transmembrane region" description="Helical" evidence="6">
    <location>
        <begin position="761"/>
        <end position="780"/>
    </location>
</feature>
<keyword evidence="5 6" id="KW-0472">Membrane</keyword>
<accession>A0ABS5VPX9</accession>
<evidence type="ECO:0000256" key="1">
    <source>
        <dbReference type="ARBA" id="ARBA00004651"/>
    </source>
</evidence>
<dbReference type="RefSeq" id="WP_254153036.1">
    <property type="nucleotide sequence ID" value="NZ_JAHESD010000011.1"/>
</dbReference>
<dbReference type="InterPro" id="IPR050250">
    <property type="entry name" value="Macrolide_Exporter_MacB"/>
</dbReference>
<dbReference type="Pfam" id="PF12704">
    <property type="entry name" value="MacB_PCD"/>
    <property type="match status" value="1"/>
</dbReference>
<comment type="caution">
    <text evidence="9">The sequence shown here is derived from an EMBL/GenBank/DDBJ whole genome shotgun (WGS) entry which is preliminary data.</text>
</comment>
<dbReference type="InterPro" id="IPR003838">
    <property type="entry name" value="ABC3_permease_C"/>
</dbReference>
<keyword evidence="4 6" id="KW-1133">Transmembrane helix</keyword>
<gene>
    <name evidence="9" type="ORF">KK060_07260</name>
</gene>
<feature type="domain" description="ABC3 transporter permease C-terminal" evidence="7">
    <location>
        <begin position="677"/>
        <end position="790"/>
    </location>
</feature>
<keyword evidence="3 6" id="KW-0812">Transmembrane</keyword>
<reference evidence="9 10" key="1">
    <citation type="submission" date="2021-05" db="EMBL/GenBank/DDBJ databases">
        <title>A Polyphasic approach of four new species of the genus Ohtaekwangia: Ohtaekwangia histidinii sp. nov., Ohtaekwangia cretensis sp. nov., Ohtaekwangia indiensis sp. nov., Ohtaekwangia reichenbachii sp. nov. from diverse environment.</title>
        <authorList>
            <person name="Octaviana S."/>
        </authorList>
    </citation>
    <scope>NUCLEOTIDE SEQUENCE [LARGE SCALE GENOMIC DNA]</scope>
    <source>
        <strain evidence="9 10">PWU20</strain>
    </source>
</reference>